<sequence>DVHPLPRIDDTLDKLAGSKFFSSIDLASGYFQVEIEEADKEKTAFVTPDGHYEFN</sequence>
<feature type="non-terminal residue" evidence="2">
    <location>
        <position position="1"/>
    </location>
</feature>
<dbReference type="GO" id="GO:0071897">
    <property type="term" value="P:DNA biosynthetic process"/>
    <property type="evidence" value="ECO:0007669"/>
    <property type="project" value="UniProtKB-ARBA"/>
</dbReference>
<dbReference type="InterPro" id="IPR000477">
    <property type="entry name" value="RT_dom"/>
</dbReference>
<dbReference type="STRING" id="1965070.A0A3S3PZL0"/>
<accession>A0A3S3PZL0</accession>
<comment type="caution">
    <text evidence="2">The sequence shown here is derived from an EMBL/GenBank/DDBJ whole genome shotgun (WGS) entry which is preliminary data.</text>
</comment>
<protein>
    <submittedName>
        <fullName evidence="2">Transposon Ty3-I Gag-Pol polyprotein-like protein</fullName>
    </submittedName>
</protein>
<dbReference type="PANTHER" id="PTHR24559">
    <property type="entry name" value="TRANSPOSON TY3-I GAG-POL POLYPROTEIN"/>
    <property type="match status" value="1"/>
</dbReference>
<dbReference type="InterPro" id="IPR053134">
    <property type="entry name" value="RNA-dir_DNA_polymerase"/>
</dbReference>
<dbReference type="Proteomes" id="UP000285301">
    <property type="component" value="Unassembled WGS sequence"/>
</dbReference>
<dbReference type="InterPro" id="IPR043128">
    <property type="entry name" value="Rev_trsase/Diguanyl_cyclase"/>
</dbReference>
<gene>
    <name evidence="2" type="ORF">B4U79_03498</name>
</gene>
<name>A0A3S3PZL0_9ACAR</name>
<dbReference type="PANTHER" id="PTHR24559:SF444">
    <property type="entry name" value="REVERSE TRANSCRIPTASE DOMAIN-CONTAINING PROTEIN"/>
    <property type="match status" value="1"/>
</dbReference>
<dbReference type="Pfam" id="PF00078">
    <property type="entry name" value="RVT_1"/>
    <property type="match status" value="1"/>
</dbReference>
<feature type="non-terminal residue" evidence="2">
    <location>
        <position position="55"/>
    </location>
</feature>
<proteinExistence type="predicted"/>
<dbReference type="SUPFAM" id="SSF56672">
    <property type="entry name" value="DNA/RNA polymerases"/>
    <property type="match status" value="1"/>
</dbReference>
<dbReference type="InterPro" id="IPR043502">
    <property type="entry name" value="DNA/RNA_pol_sf"/>
</dbReference>
<dbReference type="Gene3D" id="3.30.70.270">
    <property type="match status" value="1"/>
</dbReference>
<dbReference type="AlphaFoldDB" id="A0A3S3PZL0"/>
<evidence type="ECO:0000313" key="2">
    <source>
        <dbReference type="EMBL" id="RWS00693.1"/>
    </source>
</evidence>
<dbReference type="EMBL" id="NCKU01010720">
    <property type="protein sequence ID" value="RWS00693.1"/>
    <property type="molecule type" value="Genomic_DNA"/>
</dbReference>
<dbReference type="Gene3D" id="3.10.10.10">
    <property type="entry name" value="HIV Type 1 Reverse Transcriptase, subunit A, domain 1"/>
    <property type="match status" value="1"/>
</dbReference>
<organism evidence="2 3">
    <name type="scientific">Dinothrombium tinctorium</name>
    <dbReference type="NCBI Taxonomy" id="1965070"/>
    <lineage>
        <taxon>Eukaryota</taxon>
        <taxon>Metazoa</taxon>
        <taxon>Ecdysozoa</taxon>
        <taxon>Arthropoda</taxon>
        <taxon>Chelicerata</taxon>
        <taxon>Arachnida</taxon>
        <taxon>Acari</taxon>
        <taxon>Acariformes</taxon>
        <taxon>Trombidiformes</taxon>
        <taxon>Prostigmata</taxon>
        <taxon>Anystina</taxon>
        <taxon>Parasitengona</taxon>
        <taxon>Trombidioidea</taxon>
        <taxon>Trombidiidae</taxon>
        <taxon>Dinothrombium</taxon>
    </lineage>
</organism>
<feature type="domain" description="Reverse transcriptase" evidence="1">
    <location>
        <begin position="3"/>
        <end position="48"/>
    </location>
</feature>
<evidence type="ECO:0000259" key="1">
    <source>
        <dbReference type="Pfam" id="PF00078"/>
    </source>
</evidence>
<keyword evidence="3" id="KW-1185">Reference proteome</keyword>
<reference evidence="2 3" key="1">
    <citation type="journal article" date="2018" name="Gigascience">
        <title>Genomes of trombidid mites reveal novel predicted allergens and laterally-transferred genes associated with secondary metabolism.</title>
        <authorList>
            <person name="Dong X."/>
            <person name="Chaisiri K."/>
            <person name="Xia D."/>
            <person name="Armstrong S.D."/>
            <person name="Fang Y."/>
            <person name="Donnelly M.J."/>
            <person name="Kadowaki T."/>
            <person name="McGarry J.W."/>
            <person name="Darby A.C."/>
            <person name="Makepeace B.L."/>
        </authorList>
    </citation>
    <scope>NUCLEOTIDE SEQUENCE [LARGE SCALE GENOMIC DNA]</scope>
    <source>
        <strain evidence="2">UoL-WK</strain>
    </source>
</reference>
<evidence type="ECO:0000313" key="3">
    <source>
        <dbReference type="Proteomes" id="UP000285301"/>
    </source>
</evidence>
<dbReference type="OrthoDB" id="420169at2759"/>